<name>A0A0V8J8G2_9BACL</name>
<evidence type="ECO:0000313" key="3">
    <source>
        <dbReference type="Proteomes" id="UP000054099"/>
    </source>
</evidence>
<keyword evidence="3" id="KW-1185">Reference proteome</keyword>
<organism evidence="2 3">
    <name type="scientific">Fictibacillus enclensis</name>
    <dbReference type="NCBI Taxonomy" id="1017270"/>
    <lineage>
        <taxon>Bacteria</taxon>
        <taxon>Bacillati</taxon>
        <taxon>Bacillota</taxon>
        <taxon>Bacilli</taxon>
        <taxon>Bacillales</taxon>
        <taxon>Fictibacillaceae</taxon>
        <taxon>Fictibacillus</taxon>
    </lineage>
</organism>
<dbReference type="InterPro" id="IPR011050">
    <property type="entry name" value="Pectin_lyase_fold/virulence"/>
</dbReference>
<dbReference type="RefSeq" id="WP_061972261.1">
    <property type="nucleotide sequence ID" value="NZ_FMAV01000002.1"/>
</dbReference>
<reference evidence="2 3" key="1">
    <citation type="journal article" date="2014" name="Antonie Van Leeuwenhoek">
        <title>Fictibacillus enclensis sp. nov., isolated from marine sediment.</title>
        <authorList>
            <person name="Dastager S.G."/>
            <person name="Mawlankar R."/>
            <person name="Srinivasan K."/>
            <person name="Tang S.K."/>
            <person name="Lee J.C."/>
            <person name="Ramana V.V."/>
            <person name="Shouche Y.S."/>
        </authorList>
    </citation>
    <scope>NUCLEOTIDE SEQUENCE [LARGE SCALE GENOMIC DNA]</scope>
    <source>
        <strain evidence="2 3">NIO-1003</strain>
    </source>
</reference>
<evidence type="ECO:0000259" key="1">
    <source>
        <dbReference type="Pfam" id="PF12708"/>
    </source>
</evidence>
<comment type="caution">
    <text evidence="2">The sequence shown here is derived from an EMBL/GenBank/DDBJ whole genome shotgun (WGS) entry which is preliminary data.</text>
</comment>
<dbReference type="InterPro" id="IPR012334">
    <property type="entry name" value="Pectin_lyas_fold"/>
</dbReference>
<accession>A0A0V8J8G2</accession>
<dbReference type="EMBL" id="LNQN01000002">
    <property type="protein sequence ID" value="KSU83423.1"/>
    <property type="molecule type" value="Genomic_DNA"/>
</dbReference>
<dbReference type="AlphaFoldDB" id="A0A0V8J8G2"/>
<dbReference type="Pfam" id="PF12708">
    <property type="entry name" value="Pect-lyase_RHGA_epim"/>
    <property type="match status" value="1"/>
</dbReference>
<proteinExistence type="predicted"/>
<dbReference type="SUPFAM" id="SSF51126">
    <property type="entry name" value="Pectin lyase-like"/>
    <property type="match status" value="1"/>
</dbReference>
<dbReference type="InterPro" id="IPR024535">
    <property type="entry name" value="RHGA/B-epi-like_pectate_lyase"/>
</dbReference>
<dbReference type="Proteomes" id="UP000054099">
    <property type="component" value="Unassembled WGS sequence"/>
</dbReference>
<evidence type="ECO:0000313" key="2">
    <source>
        <dbReference type="EMBL" id="KSU83423.1"/>
    </source>
</evidence>
<sequence length="801" mass="87068">MATNKTANLGLNSWIGSDSVKRAEINENFDKLDAKAKENADKINVLNSQQINVKDAAYGAVGDGINVDFPAIDAALTATNGTIKEVVIPDGVYLINNTIVVPRNVRLKLGQNAVIKPVTGDFNVFQLKPQSSISGGQVDLSGVTFTKAIFYFDADDVFQFYGQSHYLENINCLAANPGNGAFTGTGILMEAKAPGSVAMPFIDNVKCNNLTFINLEKVIHLRVDSAWEAAYASDNTKMAWVNANYFHQITAQNFKYGIYLEGTSNVPRDVAGNYFHGQFQAEPTTEAVLYCESAYNIFDIFLWDVHKMPKDKPAIWFGSKAKFNRVISATTLEMANNWRNDNPGGQNHIDAPGNFTQSKMFASGLNMPYAANMYGNQDDALVRGNLRGYTITQTKGPAGVGNLADLLNPDTEYGVTWDTSTTDYNNPIVLEINMTSDPVWYLQYFGASSPYFQLPEGLLMEGYDGNTAEWIWLHEFGGNKSSAVNISPPYSVVDKCTKLRLTFYGWVLSAKNTQKKVTISRLFATSGNKGGNMYMERFASKLEMVDPDGVPRTLVMGANGQLGAGGAASNTVSSSLPPTQSGKPQMIGNQDDVLANLPSWATYTVNLAKAAGEHINMWDIRAENFASYNTPTVASPLIIEMDFTANPLSFVESLGVAMQWGESAKNVKFEVVKTSGGAYSVAKDITGNTDDVVQIAYRASAIYKIKITLSEVNNTTTNRVKIGRIFATSGKSEATAFIPRHGGNMYGPLGIAKVTTLPTASAAYRGQMLRVEGGTSVADKIYVCLKSATETYSWVQFSAGS</sequence>
<gene>
    <name evidence="2" type="ORF">AS030_12725</name>
</gene>
<feature type="domain" description="Rhamnogalacturonase A/B/Epimerase-like pectate lyase" evidence="1">
    <location>
        <begin position="51"/>
        <end position="107"/>
    </location>
</feature>
<dbReference type="Gene3D" id="2.160.20.10">
    <property type="entry name" value="Single-stranded right-handed beta-helix, Pectin lyase-like"/>
    <property type="match status" value="1"/>
</dbReference>
<protein>
    <recommendedName>
        <fullName evidence="1">Rhamnogalacturonase A/B/Epimerase-like pectate lyase domain-containing protein</fullName>
    </recommendedName>
</protein>